<dbReference type="Proteomes" id="UP000278222">
    <property type="component" value="Unassembled WGS sequence"/>
</dbReference>
<evidence type="ECO:0000313" key="2">
    <source>
        <dbReference type="Proteomes" id="UP000278222"/>
    </source>
</evidence>
<proteinExistence type="predicted"/>
<dbReference type="RefSeq" id="WP_123695493.1">
    <property type="nucleotide sequence ID" value="NZ_AP019700.1"/>
</dbReference>
<keyword evidence="2" id="KW-1185">Reference proteome</keyword>
<dbReference type="OrthoDB" id="7376374at2"/>
<evidence type="ECO:0000313" key="1">
    <source>
        <dbReference type="EMBL" id="ROP81029.1"/>
    </source>
</evidence>
<sequence>MRRPPPPAGPHPILEAHGWGGLVALHADRIEIRRVGFLHVVMDLLPLHIPRVDSSIFLDTITAIEVVRPLTMVEFVRFSYAGNPEGSHSYWAAAFADNAVMMNLLDNRGFYRLIEAANALRRGQPIPETLIPMG</sequence>
<dbReference type="AlphaFoldDB" id="A0A3N1KQG2"/>
<dbReference type="EMBL" id="RJKX01000019">
    <property type="protein sequence ID" value="ROP81029.1"/>
    <property type="molecule type" value="Genomic_DNA"/>
</dbReference>
<name>A0A3N1KQG2_9PROT</name>
<gene>
    <name evidence="1" type="ORF">EDC65_5364</name>
</gene>
<organism evidence="1 2">
    <name type="scientific">Stella humosa</name>
    <dbReference type="NCBI Taxonomy" id="94"/>
    <lineage>
        <taxon>Bacteria</taxon>
        <taxon>Pseudomonadati</taxon>
        <taxon>Pseudomonadota</taxon>
        <taxon>Alphaproteobacteria</taxon>
        <taxon>Rhodospirillales</taxon>
        <taxon>Stellaceae</taxon>
        <taxon>Stella</taxon>
    </lineage>
</organism>
<reference evidence="1 2" key="1">
    <citation type="submission" date="2018-11" db="EMBL/GenBank/DDBJ databases">
        <title>Genomic Encyclopedia of Type Strains, Phase IV (KMG-IV): sequencing the most valuable type-strain genomes for metagenomic binning, comparative biology and taxonomic classification.</title>
        <authorList>
            <person name="Goeker M."/>
        </authorList>
    </citation>
    <scope>NUCLEOTIDE SEQUENCE [LARGE SCALE GENOMIC DNA]</scope>
    <source>
        <strain evidence="1 2">DSM 5900</strain>
    </source>
</reference>
<comment type="caution">
    <text evidence="1">The sequence shown here is derived from an EMBL/GenBank/DDBJ whole genome shotgun (WGS) entry which is preliminary data.</text>
</comment>
<accession>A0A3N1KQG2</accession>
<protein>
    <submittedName>
        <fullName evidence="1">Uncharacterized protein</fullName>
    </submittedName>
</protein>